<dbReference type="InterPro" id="IPR038670">
    <property type="entry name" value="HslJ-like_sf"/>
</dbReference>
<dbReference type="SUPFAM" id="SSF141488">
    <property type="entry name" value="YdhA-like"/>
    <property type="match status" value="1"/>
</dbReference>
<reference evidence="7 8" key="1">
    <citation type="journal article" date="2014" name="J Genomics">
        <title>Draft Genome Sequence of the Extremely Halophilic Phototrophic Purple Sulfur Bacterium Halorhodospira halochloris.</title>
        <authorList>
            <person name="Singh K.S."/>
            <person name="Kirksey J."/>
            <person name="Hoff W.D."/>
            <person name="Deole R."/>
        </authorList>
    </citation>
    <scope>NUCLEOTIDE SEQUENCE [LARGE SCALE GENOMIC DNA]</scope>
    <source>
        <strain evidence="7 8">A</strain>
    </source>
</reference>
<dbReference type="OrthoDB" id="5348860at2"/>
<evidence type="ECO:0000256" key="2">
    <source>
        <dbReference type="ARBA" id="ARBA00023136"/>
    </source>
</evidence>
<evidence type="ECO:0000313" key="8">
    <source>
        <dbReference type="Proteomes" id="UP000019442"/>
    </source>
</evidence>
<reference evidence="8" key="2">
    <citation type="submission" date="2014-02" db="EMBL/GenBank/DDBJ databases">
        <title>Draft Genome Sequence of extremely halophilic bacteria Halorhodospira halochloris.</title>
        <authorList>
            <person name="Singh K.S."/>
        </authorList>
    </citation>
    <scope>NUCLEOTIDE SEQUENCE [LARGE SCALE GENOMIC DNA]</scope>
    <source>
        <strain evidence="8">A</strain>
    </source>
</reference>
<evidence type="ECO:0000256" key="1">
    <source>
        <dbReference type="ARBA" id="ARBA00022729"/>
    </source>
</evidence>
<dbReference type="Pfam" id="PF03724">
    <property type="entry name" value="META"/>
    <property type="match status" value="1"/>
</dbReference>
<dbReference type="InterPro" id="IPR053147">
    <property type="entry name" value="Hsp_HslJ-like"/>
</dbReference>
<dbReference type="Gene3D" id="2.40.128.270">
    <property type="match status" value="1"/>
</dbReference>
<dbReference type="InterPro" id="IPR036328">
    <property type="entry name" value="MliC_sf"/>
</dbReference>
<dbReference type="PANTHER" id="PTHR35535">
    <property type="entry name" value="HEAT SHOCK PROTEIN HSLJ"/>
    <property type="match status" value="1"/>
</dbReference>
<evidence type="ECO:0000259" key="6">
    <source>
        <dbReference type="Pfam" id="PF09864"/>
    </source>
</evidence>
<keyword evidence="3" id="KW-0564">Palmitate</keyword>
<keyword evidence="4" id="KW-0449">Lipoprotein</keyword>
<name>W8KIN8_9GAMM</name>
<dbReference type="InterPro" id="IPR018660">
    <property type="entry name" value="MliC"/>
</dbReference>
<dbReference type="EMBL" id="CP007268">
    <property type="protein sequence ID" value="AHK79609.1"/>
    <property type="molecule type" value="Genomic_DNA"/>
</dbReference>
<sequence length="262" mass="28647">MDNHVHHFQAEPAASGARYAGTVNGDTVSFWNRGDEAVLTLDDETRLDCQMAQAPTYRAQGNEPGWLVQIGPDTLEISMDYGQRELTLATPEAVRDDSGVLYAAPTNEGPLEIRIESGLCRDSMSGMSYPDQVRLTWGETVVRGCGGDPHDLLVGDEWQVVSMDEAPLLEDSHATLAFLPGERLAGLASCNRYMGAYQLTGETMEVGPLASTRMACAEPLMDQELSFMRLLESVRQHHFDEDGALILEADEGRSLRAVRGGE</sequence>
<dbReference type="AlphaFoldDB" id="W8KIN8"/>
<evidence type="ECO:0000313" key="7">
    <source>
        <dbReference type="EMBL" id="AHK79609.1"/>
    </source>
</evidence>
<dbReference type="HOGENOM" id="CLU_070029_0_0_6"/>
<dbReference type="PANTHER" id="PTHR35535:SF1">
    <property type="entry name" value="HEAT SHOCK PROTEIN HSLJ"/>
    <property type="match status" value="1"/>
</dbReference>
<feature type="domain" description="C-type lysozyme inhibitor" evidence="6">
    <location>
        <begin position="2"/>
        <end position="45"/>
    </location>
</feature>
<proteinExistence type="predicted"/>
<accession>W8KIN8</accession>
<evidence type="ECO:0000256" key="3">
    <source>
        <dbReference type="ARBA" id="ARBA00023139"/>
    </source>
</evidence>
<gene>
    <name evidence="7" type="ORF">M911_11075</name>
</gene>
<dbReference type="KEGG" id="hhc:M911_11075"/>
<keyword evidence="1" id="KW-0732">Signal</keyword>
<dbReference type="Proteomes" id="UP000019442">
    <property type="component" value="Chromosome"/>
</dbReference>
<feature type="domain" description="DUF306" evidence="5">
    <location>
        <begin position="153"/>
        <end position="255"/>
    </location>
</feature>
<dbReference type="PATRIC" id="fig|1354791.3.peg.2665"/>
<keyword evidence="2" id="KW-0472">Membrane</keyword>
<evidence type="ECO:0000259" key="5">
    <source>
        <dbReference type="Pfam" id="PF03724"/>
    </source>
</evidence>
<dbReference type="InterPro" id="IPR005184">
    <property type="entry name" value="DUF306_Meta_HslJ"/>
</dbReference>
<evidence type="ECO:0000256" key="4">
    <source>
        <dbReference type="ARBA" id="ARBA00023288"/>
    </source>
</evidence>
<protein>
    <recommendedName>
        <fullName evidence="9">DUF306 domain-containing protein</fullName>
    </recommendedName>
</protein>
<evidence type="ECO:0008006" key="9">
    <source>
        <dbReference type="Google" id="ProtNLM"/>
    </source>
</evidence>
<dbReference type="Gene3D" id="2.40.128.200">
    <property type="match status" value="1"/>
</dbReference>
<dbReference type="Pfam" id="PF09864">
    <property type="entry name" value="MliC"/>
    <property type="match status" value="1"/>
</dbReference>
<keyword evidence="8" id="KW-1185">Reference proteome</keyword>
<organism evidence="7 8">
    <name type="scientific">Ectothiorhodospira haloalkaliphila</name>
    <dbReference type="NCBI Taxonomy" id="421628"/>
    <lineage>
        <taxon>Bacteria</taxon>
        <taxon>Pseudomonadati</taxon>
        <taxon>Pseudomonadota</taxon>
        <taxon>Gammaproteobacteria</taxon>
        <taxon>Chromatiales</taxon>
        <taxon>Ectothiorhodospiraceae</taxon>
        <taxon>Ectothiorhodospira</taxon>
    </lineage>
</organism>